<evidence type="ECO:0000313" key="2">
    <source>
        <dbReference type="Proteomes" id="UP000001307"/>
    </source>
</evidence>
<dbReference type="AlphaFoldDB" id="E4XLC8"/>
<proteinExistence type="predicted"/>
<reference evidence="1" key="1">
    <citation type="journal article" date="2010" name="Science">
        <title>Plasticity of animal genome architecture unmasked by rapid evolution of a pelagic tunicate.</title>
        <authorList>
            <person name="Denoeud F."/>
            <person name="Henriet S."/>
            <person name="Mungpakdee S."/>
            <person name="Aury J.M."/>
            <person name="Da Silva C."/>
            <person name="Brinkmann H."/>
            <person name="Mikhaleva J."/>
            <person name="Olsen L.C."/>
            <person name="Jubin C."/>
            <person name="Canestro C."/>
            <person name="Bouquet J.M."/>
            <person name="Danks G."/>
            <person name="Poulain J."/>
            <person name="Campsteijn C."/>
            <person name="Adamski M."/>
            <person name="Cross I."/>
            <person name="Yadetie F."/>
            <person name="Muffato M."/>
            <person name="Louis A."/>
            <person name="Butcher S."/>
            <person name="Tsagkogeorga G."/>
            <person name="Konrad A."/>
            <person name="Singh S."/>
            <person name="Jensen M.F."/>
            <person name="Cong E.H."/>
            <person name="Eikeseth-Otteraa H."/>
            <person name="Noel B."/>
            <person name="Anthouard V."/>
            <person name="Porcel B.M."/>
            <person name="Kachouri-Lafond R."/>
            <person name="Nishino A."/>
            <person name="Ugolini M."/>
            <person name="Chourrout P."/>
            <person name="Nishida H."/>
            <person name="Aasland R."/>
            <person name="Huzurbazar S."/>
            <person name="Westhof E."/>
            <person name="Delsuc F."/>
            <person name="Lehrach H."/>
            <person name="Reinhardt R."/>
            <person name="Weissenbach J."/>
            <person name="Roy S.W."/>
            <person name="Artiguenave F."/>
            <person name="Postlethwait J.H."/>
            <person name="Manak J.R."/>
            <person name="Thompson E.M."/>
            <person name="Jaillon O."/>
            <person name="Du Pasquier L."/>
            <person name="Boudinot P."/>
            <person name="Liberles D.A."/>
            <person name="Volff J.N."/>
            <person name="Philippe H."/>
            <person name="Lenhard B."/>
            <person name="Roest Crollius H."/>
            <person name="Wincker P."/>
            <person name="Chourrout D."/>
        </authorList>
    </citation>
    <scope>NUCLEOTIDE SEQUENCE [LARGE SCALE GENOMIC DNA]</scope>
</reference>
<dbReference type="InParanoid" id="E4XLC8"/>
<organism evidence="1">
    <name type="scientific">Oikopleura dioica</name>
    <name type="common">Tunicate</name>
    <dbReference type="NCBI Taxonomy" id="34765"/>
    <lineage>
        <taxon>Eukaryota</taxon>
        <taxon>Metazoa</taxon>
        <taxon>Chordata</taxon>
        <taxon>Tunicata</taxon>
        <taxon>Appendicularia</taxon>
        <taxon>Copelata</taxon>
        <taxon>Oikopleuridae</taxon>
        <taxon>Oikopleura</taxon>
    </lineage>
</organism>
<dbReference type="Proteomes" id="UP000001307">
    <property type="component" value="Unassembled WGS sequence"/>
</dbReference>
<name>E4XLC8_OIKDI</name>
<gene>
    <name evidence="1" type="ORF">GSOID_T00014511001</name>
</gene>
<dbReference type="EMBL" id="FN653069">
    <property type="protein sequence ID" value="CBY10889.1"/>
    <property type="molecule type" value="Genomic_DNA"/>
</dbReference>
<keyword evidence="2" id="KW-1185">Reference proteome</keyword>
<sequence length="634" mass="73581">MRGADWAQEEWQRVGLRKRRRNKRIDAKEMEDLVAKLRVERPNKPYGWTVIQSHLVKALEEYFGFTLTSTALQILKSYITTETRKQASEDLYEPKPPAYLQWEKMKKIWDNLWLPAPRGDMETRHKVVCVSYICYVTGARTKEACEVMIEDLEEKTEDNETFLRMPLRVSKSNAKKTRPESLILISRPTDIMPIMKRIKIAIGKRKAHGMRLGYILNSSIGGVEDDCIINSCRWKDGAMLRYYRNHFLEITKHGSAYKISKRNEEVRLGIAEEAKKTLDASTQTESQLPQKMKTQTVLRVVKKMNSIETQTENITLEADSESDDEFEGGIFRNFLSMRTPLNKDREIGICGTINCAIKLVTAADGIHSSEEKWKRLNLQCSMLLQPMSMFLATRTLTKMKEGRKMVLKDAIDSASENLFYELMNLKAFHDNINSSSKMSWVLRDWNMVRDNIVTKLVRLDASVDRNKNLLEQKRNLDKVWTLIGMDTQWYDKQTSLEILGPATALMDLEAQIKETVRAHEAKARFSIIYLVKKIDETPLVVLFKHDNYIILDTSEAEWTFNTRVDWEGQDKTISKILEGASKCIREYNATQYAVIIAVSGEEFVTKEHKMVNRRYRRWSGKRRRPRVNASEDEG</sequence>
<accession>E4XLC8</accession>
<evidence type="ECO:0000313" key="1">
    <source>
        <dbReference type="EMBL" id="CBY10889.1"/>
    </source>
</evidence>
<protein>
    <submittedName>
        <fullName evidence="1">Uncharacterized protein</fullName>
    </submittedName>
</protein>